<dbReference type="AlphaFoldDB" id="A0A2D3VQA3"/>
<evidence type="ECO:0000313" key="1">
    <source>
        <dbReference type="EMBL" id="CZT25434.1"/>
    </source>
</evidence>
<accession>A0A2D3VQA3</accession>
<evidence type="ECO:0000313" key="2">
    <source>
        <dbReference type="Proteomes" id="UP000225277"/>
    </source>
</evidence>
<organism evidence="1 2">
    <name type="scientific">Ramularia collo-cygni</name>
    <dbReference type="NCBI Taxonomy" id="112498"/>
    <lineage>
        <taxon>Eukaryota</taxon>
        <taxon>Fungi</taxon>
        <taxon>Dikarya</taxon>
        <taxon>Ascomycota</taxon>
        <taxon>Pezizomycotina</taxon>
        <taxon>Dothideomycetes</taxon>
        <taxon>Dothideomycetidae</taxon>
        <taxon>Mycosphaerellales</taxon>
        <taxon>Mycosphaerellaceae</taxon>
        <taxon>Ramularia</taxon>
    </lineage>
</organism>
<proteinExistence type="predicted"/>
<dbReference type="Proteomes" id="UP000225277">
    <property type="component" value="Unassembled WGS sequence"/>
</dbReference>
<reference evidence="1 2" key="1">
    <citation type="submission" date="2016-03" db="EMBL/GenBank/DDBJ databases">
        <authorList>
            <person name="Ploux O."/>
        </authorList>
    </citation>
    <scope>NUCLEOTIDE SEQUENCE [LARGE SCALE GENOMIC DNA]</scope>
    <source>
        <strain evidence="1 2">URUG2</strain>
    </source>
</reference>
<dbReference type="GeneID" id="35606193"/>
<gene>
    <name evidence="1" type="ORF">RCC_11166</name>
</gene>
<protein>
    <submittedName>
        <fullName evidence="1">Uncharacterized protein</fullName>
    </submittedName>
</protein>
<dbReference type="RefSeq" id="XP_023632157.1">
    <property type="nucleotide sequence ID" value="XM_023776389.1"/>
</dbReference>
<dbReference type="EMBL" id="FJUY01000027">
    <property type="protein sequence ID" value="CZT25434.1"/>
    <property type="molecule type" value="Genomic_DNA"/>
</dbReference>
<sequence length="67" mass="7277">MAVTGPAGVTKTSFRYLEVHVDVHGAPEHAGFRLYGSWLSSCNKYTMEGLHNNAHHLSDPRNLAGLG</sequence>
<name>A0A2D3VQA3_9PEZI</name>
<keyword evidence="2" id="KW-1185">Reference proteome</keyword>